<accession>A0ACB8SMM4</accession>
<keyword evidence="2" id="KW-1185">Reference proteome</keyword>
<evidence type="ECO:0000313" key="2">
    <source>
        <dbReference type="Proteomes" id="UP000814140"/>
    </source>
</evidence>
<dbReference type="EMBL" id="MU277253">
    <property type="protein sequence ID" value="KAI0057031.1"/>
    <property type="molecule type" value="Genomic_DNA"/>
</dbReference>
<proteinExistence type="predicted"/>
<evidence type="ECO:0000313" key="1">
    <source>
        <dbReference type="EMBL" id="KAI0057031.1"/>
    </source>
</evidence>
<sequence>MRISALAVILVFGLQALALPARVDSFRRSGNDALLERGADIARRRCGCLPQDPCCLPR</sequence>
<protein>
    <submittedName>
        <fullName evidence="1">Uncharacterized protein</fullName>
    </submittedName>
</protein>
<comment type="caution">
    <text evidence="1">The sequence shown here is derived from an EMBL/GenBank/DDBJ whole genome shotgun (WGS) entry which is preliminary data.</text>
</comment>
<name>A0ACB8SMM4_9AGAM</name>
<reference evidence="1" key="1">
    <citation type="submission" date="2021-03" db="EMBL/GenBank/DDBJ databases">
        <authorList>
            <consortium name="DOE Joint Genome Institute"/>
            <person name="Ahrendt S."/>
            <person name="Looney B.P."/>
            <person name="Miyauchi S."/>
            <person name="Morin E."/>
            <person name="Drula E."/>
            <person name="Courty P.E."/>
            <person name="Chicoki N."/>
            <person name="Fauchery L."/>
            <person name="Kohler A."/>
            <person name="Kuo A."/>
            <person name="Labutti K."/>
            <person name="Pangilinan J."/>
            <person name="Lipzen A."/>
            <person name="Riley R."/>
            <person name="Andreopoulos W."/>
            <person name="He G."/>
            <person name="Johnson J."/>
            <person name="Barry K.W."/>
            <person name="Grigoriev I.V."/>
            <person name="Nagy L."/>
            <person name="Hibbett D."/>
            <person name="Henrissat B."/>
            <person name="Matheny P.B."/>
            <person name="Labbe J."/>
            <person name="Martin F."/>
        </authorList>
    </citation>
    <scope>NUCLEOTIDE SEQUENCE</scope>
    <source>
        <strain evidence="1">HHB10654</strain>
    </source>
</reference>
<reference evidence="1" key="2">
    <citation type="journal article" date="2022" name="New Phytol.">
        <title>Evolutionary transition to the ectomycorrhizal habit in the genomes of a hyperdiverse lineage of mushroom-forming fungi.</title>
        <authorList>
            <person name="Looney B."/>
            <person name="Miyauchi S."/>
            <person name="Morin E."/>
            <person name="Drula E."/>
            <person name="Courty P.E."/>
            <person name="Kohler A."/>
            <person name="Kuo A."/>
            <person name="LaButti K."/>
            <person name="Pangilinan J."/>
            <person name="Lipzen A."/>
            <person name="Riley R."/>
            <person name="Andreopoulos W."/>
            <person name="He G."/>
            <person name="Johnson J."/>
            <person name="Nolan M."/>
            <person name="Tritt A."/>
            <person name="Barry K.W."/>
            <person name="Grigoriev I.V."/>
            <person name="Nagy L.G."/>
            <person name="Hibbett D."/>
            <person name="Henrissat B."/>
            <person name="Matheny P.B."/>
            <person name="Labbe J."/>
            <person name="Martin F.M."/>
        </authorList>
    </citation>
    <scope>NUCLEOTIDE SEQUENCE</scope>
    <source>
        <strain evidence="1">HHB10654</strain>
    </source>
</reference>
<gene>
    <name evidence="1" type="ORF">BV25DRAFT_1831518</name>
</gene>
<dbReference type="Proteomes" id="UP000814140">
    <property type="component" value="Unassembled WGS sequence"/>
</dbReference>
<organism evidence="1 2">
    <name type="scientific">Artomyces pyxidatus</name>
    <dbReference type="NCBI Taxonomy" id="48021"/>
    <lineage>
        <taxon>Eukaryota</taxon>
        <taxon>Fungi</taxon>
        <taxon>Dikarya</taxon>
        <taxon>Basidiomycota</taxon>
        <taxon>Agaricomycotina</taxon>
        <taxon>Agaricomycetes</taxon>
        <taxon>Russulales</taxon>
        <taxon>Auriscalpiaceae</taxon>
        <taxon>Artomyces</taxon>
    </lineage>
</organism>